<name>A0A7W7K1I4_9SPHN</name>
<evidence type="ECO:0008006" key="3">
    <source>
        <dbReference type="Google" id="ProtNLM"/>
    </source>
</evidence>
<evidence type="ECO:0000313" key="2">
    <source>
        <dbReference type="Proteomes" id="UP000575241"/>
    </source>
</evidence>
<protein>
    <recommendedName>
        <fullName evidence="3">Immunity protein 49 of polymorphic toxin system</fullName>
    </recommendedName>
</protein>
<reference evidence="1 2" key="1">
    <citation type="submission" date="2020-08" db="EMBL/GenBank/DDBJ databases">
        <title>Functional genomics of gut bacteria from endangered species of beetles.</title>
        <authorList>
            <person name="Carlos-Shanley C."/>
        </authorList>
    </citation>
    <scope>NUCLEOTIDE SEQUENCE [LARGE SCALE GENOMIC DNA]</scope>
    <source>
        <strain evidence="1 2">S00224</strain>
    </source>
</reference>
<sequence>METYGFEPEFLERRISFLTSRARAHQELGRGEPRTQGYAATLLRDAAAVALIAGDVEKARGLFGQAGAMFEALGIPHGHLLRLLAGEEGGEALAKARFDAGWALHRGQAADQAEIQLPPALQVPVQRLALIQALSFDKEQNGLELAASLRERDALVPQPAGPSGLPISVYLRLLDRLEGTEGWGYEDPHPDDLSRLIAHRLEQVEAMQADRFHWDRLLSPAALLDISTVVLGMIAIRNGGTMFEDLPRDEIAWLPIRAAEMLSGGRPEPEPEWEPAW</sequence>
<proteinExistence type="predicted"/>
<dbReference type="RefSeq" id="WP_184165526.1">
    <property type="nucleotide sequence ID" value="NZ_JACHLN010000002.1"/>
</dbReference>
<dbReference type="EMBL" id="JACHLN010000002">
    <property type="protein sequence ID" value="MBB4838660.1"/>
    <property type="molecule type" value="Genomic_DNA"/>
</dbReference>
<gene>
    <name evidence="1" type="ORF">HNP52_001729</name>
</gene>
<dbReference type="AlphaFoldDB" id="A0A7W7K1I4"/>
<keyword evidence="2" id="KW-1185">Reference proteome</keyword>
<accession>A0A7W7K1I4</accession>
<evidence type="ECO:0000313" key="1">
    <source>
        <dbReference type="EMBL" id="MBB4838660.1"/>
    </source>
</evidence>
<dbReference type="Proteomes" id="UP000575241">
    <property type="component" value="Unassembled WGS sequence"/>
</dbReference>
<organism evidence="1 2">
    <name type="scientific">Sphingomonas kyeonggiensis</name>
    <dbReference type="NCBI Taxonomy" id="1268553"/>
    <lineage>
        <taxon>Bacteria</taxon>
        <taxon>Pseudomonadati</taxon>
        <taxon>Pseudomonadota</taxon>
        <taxon>Alphaproteobacteria</taxon>
        <taxon>Sphingomonadales</taxon>
        <taxon>Sphingomonadaceae</taxon>
        <taxon>Sphingomonas</taxon>
    </lineage>
</organism>
<comment type="caution">
    <text evidence="1">The sequence shown here is derived from an EMBL/GenBank/DDBJ whole genome shotgun (WGS) entry which is preliminary data.</text>
</comment>